<dbReference type="RefSeq" id="XP_044773481.1">
    <property type="nucleotide sequence ID" value="XM_044917546.1"/>
</dbReference>
<keyword evidence="4" id="KW-0479">Metal-binding</keyword>
<reference evidence="8" key="1">
    <citation type="submission" date="2025-08" db="UniProtKB">
        <authorList>
            <consortium name="RefSeq"/>
        </authorList>
    </citation>
    <scope>IDENTIFICATION</scope>
    <source>
        <tissue evidence="8">Blood</tissue>
    </source>
</reference>
<sequence>MHLQASYTYLSLRFYFHCKDVALEDVGHFFRQLAEKLEGTEVLLKMQNQHGSHAPFQDVQKLSQDEWTDLQLCDFLENHFLDEEVKLIKEMSDHLTNLHRLAGPQAGLDKYLSSKSSPEHDWEPLKPSSL</sequence>
<comment type="subcellular location">
    <subcellularLocation>
        <location evidence="1">Autolysosome</location>
    </subcellularLocation>
</comment>
<dbReference type="InterPro" id="IPR009040">
    <property type="entry name" value="Ferritin-like_diiron"/>
</dbReference>
<comment type="similarity">
    <text evidence="4">Belongs to the ferritin family.</text>
</comment>
<evidence type="ECO:0000256" key="4">
    <source>
        <dbReference type="RuleBase" id="RU361145"/>
    </source>
</evidence>
<keyword evidence="4" id="KW-0408">Iron</keyword>
<accession>A0A8M1MI18</accession>
<dbReference type="GO" id="GO:0008198">
    <property type="term" value="F:ferrous iron binding"/>
    <property type="evidence" value="ECO:0007669"/>
    <property type="project" value="TreeGrafter"/>
</dbReference>
<dbReference type="SUPFAM" id="SSF47240">
    <property type="entry name" value="Ferritin-like"/>
    <property type="match status" value="1"/>
</dbReference>
<dbReference type="KEGG" id="nsu:110583280"/>
<proteinExistence type="inferred from homology"/>
<dbReference type="GO" id="GO:0006826">
    <property type="term" value="P:iron ion transport"/>
    <property type="evidence" value="ECO:0007669"/>
    <property type="project" value="InterPro"/>
</dbReference>
<dbReference type="Gene3D" id="1.20.1260.10">
    <property type="match status" value="2"/>
</dbReference>
<evidence type="ECO:0000259" key="6">
    <source>
        <dbReference type="PROSITE" id="PS50905"/>
    </source>
</evidence>
<evidence type="ECO:0000256" key="2">
    <source>
        <dbReference type="ARBA" id="ARBA00045578"/>
    </source>
</evidence>
<dbReference type="AlphaFoldDB" id="A0A8M1MI18"/>
<dbReference type="InterPro" id="IPR001519">
    <property type="entry name" value="Ferritin"/>
</dbReference>
<evidence type="ECO:0000256" key="5">
    <source>
        <dbReference type="SAM" id="MobiDB-lite"/>
    </source>
</evidence>
<feature type="domain" description="Ferritin-like diiron" evidence="6">
    <location>
        <begin position="1"/>
        <end position="102"/>
    </location>
</feature>
<dbReference type="PROSITE" id="PS00204">
    <property type="entry name" value="FERRITIN_2"/>
    <property type="match status" value="1"/>
</dbReference>
<dbReference type="PANTHER" id="PTHR11431">
    <property type="entry name" value="FERRITIN"/>
    <property type="match status" value="1"/>
</dbReference>
<keyword evidence="4" id="KW-0409">Iron storage</keyword>
<comment type="subunit">
    <text evidence="3">Oligomer of 24 subunits. There are two types of subunits: L (light) chain and H (heavy) chain. The major chain can be light or heavy, depending on the species and tissue type. The functional molecule forms a roughly spherical shell with a diameter of 12 nm and contains a central cavity into which the insoluble mineral iron core is deposited. Interacts with NCOA4.</text>
</comment>
<dbReference type="GeneID" id="110583280"/>
<dbReference type="Proteomes" id="UP000248481">
    <property type="component" value="Chromosome 8"/>
</dbReference>
<keyword evidence="7" id="KW-1185">Reference proteome</keyword>
<comment type="function">
    <text evidence="2">Stores iron in a soluble, non-toxic, readily available form. Important for iron homeostasis. Iron is taken up in the ferrous form and deposited as ferric hydroxides after oxidation. Also plays a role in delivery of iron to cells. Mediates iron uptake in capsule cells of the developing kidney. Delivery to lysosomes by the cargo receptor NCOA4 for autophagic degradation and release or iron.</text>
</comment>
<dbReference type="InterPro" id="IPR012347">
    <property type="entry name" value="Ferritin-like"/>
</dbReference>
<dbReference type="PROSITE" id="PS50905">
    <property type="entry name" value="FERRITIN_LIKE"/>
    <property type="match status" value="1"/>
</dbReference>
<evidence type="ECO:0000313" key="7">
    <source>
        <dbReference type="Proteomes" id="UP000248481"/>
    </source>
</evidence>
<gene>
    <name evidence="8" type="primary">LOC110583280</name>
</gene>
<organism evidence="7 8">
    <name type="scientific">Neomonachus schauinslandi</name>
    <name type="common">Hawaiian monk seal</name>
    <name type="synonym">Monachus schauinslandi</name>
    <dbReference type="NCBI Taxonomy" id="29088"/>
    <lineage>
        <taxon>Eukaryota</taxon>
        <taxon>Metazoa</taxon>
        <taxon>Chordata</taxon>
        <taxon>Craniata</taxon>
        <taxon>Vertebrata</taxon>
        <taxon>Euteleostomi</taxon>
        <taxon>Mammalia</taxon>
        <taxon>Eutheria</taxon>
        <taxon>Laurasiatheria</taxon>
        <taxon>Carnivora</taxon>
        <taxon>Caniformia</taxon>
        <taxon>Pinnipedia</taxon>
        <taxon>Phocidae</taxon>
        <taxon>Monachinae</taxon>
        <taxon>Monachini</taxon>
        <taxon>Neomonachus</taxon>
    </lineage>
</organism>
<dbReference type="InterPro" id="IPR014034">
    <property type="entry name" value="Ferritin_CS"/>
</dbReference>
<dbReference type="GO" id="GO:0006879">
    <property type="term" value="P:intracellular iron ion homeostasis"/>
    <property type="evidence" value="ECO:0007669"/>
    <property type="project" value="UniProtKB-KW"/>
</dbReference>
<dbReference type="PANTHER" id="PTHR11431:SF47">
    <property type="entry name" value="FERRITIN LIGHT CHAIN"/>
    <property type="match status" value="1"/>
</dbReference>
<dbReference type="GO" id="GO:0008199">
    <property type="term" value="F:ferric iron binding"/>
    <property type="evidence" value="ECO:0007669"/>
    <property type="project" value="InterPro"/>
</dbReference>
<dbReference type="InterPro" id="IPR009078">
    <property type="entry name" value="Ferritin-like_SF"/>
</dbReference>
<evidence type="ECO:0000256" key="3">
    <source>
        <dbReference type="ARBA" id="ARBA00047045"/>
    </source>
</evidence>
<evidence type="ECO:0000256" key="1">
    <source>
        <dbReference type="ARBA" id="ARBA00044942"/>
    </source>
</evidence>
<dbReference type="GO" id="GO:0044754">
    <property type="term" value="C:autolysosome"/>
    <property type="evidence" value="ECO:0007669"/>
    <property type="project" value="UniProtKB-SubCell"/>
</dbReference>
<feature type="region of interest" description="Disordered" evidence="5">
    <location>
        <begin position="109"/>
        <end position="130"/>
    </location>
</feature>
<protein>
    <recommendedName>
        <fullName evidence="4">Ferritin</fullName>
    </recommendedName>
</protein>
<evidence type="ECO:0000313" key="8">
    <source>
        <dbReference type="RefSeq" id="XP_044773481.1"/>
    </source>
</evidence>
<name>A0A8M1MI18_NEOSC</name>